<evidence type="ECO:0000313" key="2">
    <source>
        <dbReference type="EMBL" id="PWY71407.1"/>
    </source>
</evidence>
<reference evidence="2" key="1">
    <citation type="submission" date="2016-12" db="EMBL/GenBank/DDBJ databases">
        <title>The genomes of Aspergillus section Nigri reveals drivers in fungal speciation.</title>
        <authorList>
            <consortium name="DOE Joint Genome Institute"/>
            <person name="Vesth T.C."/>
            <person name="Nybo J."/>
            <person name="Theobald S."/>
            <person name="Brandl J."/>
            <person name="Frisvad J.C."/>
            <person name="Nielsen K.F."/>
            <person name="Lyhne E.K."/>
            <person name="Kogle M.E."/>
            <person name="Kuo A."/>
            <person name="Riley R."/>
            <person name="Clum A."/>
            <person name="Nolan M."/>
            <person name="Lipzen A."/>
            <person name="Salamov A."/>
            <person name="Henrissat B."/>
            <person name="Wiebenga A."/>
            <person name="De vries R.P."/>
            <person name="Grigoriev I.V."/>
            <person name="Mortensen U.H."/>
            <person name="Andersen M.R."/>
            <person name="Baker S.E."/>
        </authorList>
    </citation>
    <scope>NUCLEOTIDE SEQUENCE</scope>
    <source>
        <strain evidence="2">CBS 122712</strain>
    </source>
</reference>
<dbReference type="EMBL" id="MSFU01000015">
    <property type="protein sequence ID" value="PWY71407.1"/>
    <property type="molecule type" value="Genomic_DNA"/>
</dbReference>
<accession>A0A317VEC6</accession>
<feature type="signal peptide" evidence="1">
    <location>
        <begin position="1"/>
        <end position="19"/>
    </location>
</feature>
<dbReference type="GeneID" id="37054779"/>
<gene>
    <name evidence="2" type="ORF">BO83DRAFT_389700</name>
</gene>
<dbReference type="VEuPathDB" id="FungiDB:BO83DRAFT_389700"/>
<organism evidence="2 3">
    <name type="scientific">Aspergillus eucalypticola (strain CBS 122712 / IBT 29274)</name>
    <dbReference type="NCBI Taxonomy" id="1448314"/>
    <lineage>
        <taxon>Eukaryota</taxon>
        <taxon>Fungi</taxon>
        <taxon>Dikarya</taxon>
        <taxon>Ascomycota</taxon>
        <taxon>Pezizomycotina</taxon>
        <taxon>Eurotiomycetes</taxon>
        <taxon>Eurotiomycetidae</taxon>
        <taxon>Eurotiales</taxon>
        <taxon>Aspergillaceae</taxon>
        <taxon>Aspergillus</taxon>
        <taxon>Aspergillus subgen. Circumdati</taxon>
    </lineage>
</organism>
<dbReference type="OrthoDB" id="4416294at2759"/>
<comment type="caution">
    <text evidence="2">The sequence shown here is derived from an EMBL/GenBank/DDBJ whole genome shotgun (WGS) entry which is preliminary data.</text>
</comment>
<evidence type="ECO:0000313" key="3">
    <source>
        <dbReference type="Proteomes" id="UP000246171"/>
    </source>
</evidence>
<keyword evidence="3" id="KW-1185">Reference proteome</keyword>
<proteinExistence type="predicted"/>
<sequence length="260" mass="29400">MRLFHVFLSALCWAVLGQASRNAIIFEMVYYYYAYQIEVAAFPESDRYIAYECSPATGTICTFNEFLKTTAAEGKSLSVIPAGDTTSPPIEDADKTFSAMNWGHKYKINQVWKGGRDLNHVALSARVTNRIQEAREVRTIYKNLLSSAKEVLEVVQAKRWEDNFVHLEQEFQKIYAAVSLHDTETTVDGSKIKVIDWVKTAAVQASKTSSKSKVLLKRYQDWIKGSNGKQYRDHLAIAQNIASLRNVLDAEPSSRAEFRG</sequence>
<dbReference type="Proteomes" id="UP000246171">
    <property type="component" value="Unassembled WGS sequence"/>
</dbReference>
<feature type="chain" id="PRO_5016305454" evidence="1">
    <location>
        <begin position="20"/>
        <end position="260"/>
    </location>
</feature>
<dbReference type="RefSeq" id="XP_025387398.1">
    <property type="nucleotide sequence ID" value="XM_025532817.1"/>
</dbReference>
<name>A0A317VEC6_ASPEC</name>
<keyword evidence="1" id="KW-0732">Signal</keyword>
<protein>
    <submittedName>
        <fullName evidence="2">Uncharacterized protein</fullName>
    </submittedName>
</protein>
<evidence type="ECO:0000256" key="1">
    <source>
        <dbReference type="SAM" id="SignalP"/>
    </source>
</evidence>
<dbReference type="AlphaFoldDB" id="A0A317VEC6"/>